<gene>
    <name evidence="4" type="ORF">GUITHDRAFT_41804</name>
</gene>
<dbReference type="EMBL" id="JH992992">
    <property type="protein sequence ID" value="EKX46821.1"/>
    <property type="molecule type" value="Genomic_DNA"/>
</dbReference>
<dbReference type="Pfam" id="PF12796">
    <property type="entry name" value="Ank_2"/>
    <property type="match status" value="2"/>
</dbReference>
<proteinExistence type="predicted"/>
<dbReference type="InterPro" id="IPR036770">
    <property type="entry name" value="Ankyrin_rpt-contain_sf"/>
</dbReference>
<feature type="repeat" description="ANK" evidence="3">
    <location>
        <begin position="115"/>
        <end position="147"/>
    </location>
</feature>
<accession>L1JEB8</accession>
<keyword evidence="2 3" id="KW-0040">ANK repeat</keyword>
<dbReference type="KEGG" id="gtt:GUITHDRAFT_41804"/>
<reference evidence="6" key="2">
    <citation type="submission" date="2012-11" db="EMBL/GenBank/DDBJ databases">
        <authorList>
            <person name="Kuo A."/>
            <person name="Curtis B.A."/>
            <person name="Tanifuji G."/>
            <person name="Burki F."/>
            <person name="Gruber A."/>
            <person name="Irimia M."/>
            <person name="Maruyama S."/>
            <person name="Arias M.C."/>
            <person name="Ball S.G."/>
            <person name="Gile G.H."/>
            <person name="Hirakawa Y."/>
            <person name="Hopkins J.F."/>
            <person name="Rensing S.A."/>
            <person name="Schmutz J."/>
            <person name="Symeonidi A."/>
            <person name="Elias M."/>
            <person name="Eveleigh R.J."/>
            <person name="Herman E.K."/>
            <person name="Klute M.J."/>
            <person name="Nakayama T."/>
            <person name="Obornik M."/>
            <person name="Reyes-Prieto A."/>
            <person name="Armbrust E.V."/>
            <person name="Aves S.J."/>
            <person name="Beiko R.G."/>
            <person name="Coutinho P."/>
            <person name="Dacks J.B."/>
            <person name="Durnford D.G."/>
            <person name="Fast N.M."/>
            <person name="Green B.R."/>
            <person name="Grisdale C."/>
            <person name="Hempe F."/>
            <person name="Henrissat B."/>
            <person name="Hoppner M.P."/>
            <person name="Ishida K.-I."/>
            <person name="Kim E."/>
            <person name="Koreny L."/>
            <person name="Kroth P.G."/>
            <person name="Liu Y."/>
            <person name="Malik S.-B."/>
            <person name="Maier U.G."/>
            <person name="McRose D."/>
            <person name="Mock T."/>
            <person name="Neilson J.A."/>
            <person name="Onodera N.T."/>
            <person name="Poole A.M."/>
            <person name="Pritham E.J."/>
            <person name="Richards T.A."/>
            <person name="Rocap G."/>
            <person name="Roy S.W."/>
            <person name="Sarai C."/>
            <person name="Schaack S."/>
            <person name="Shirato S."/>
            <person name="Slamovits C.H."/>
            <person name="Spencer D.F."/>
            <person name="Suzuki S."/>
            <person name="Worden A.Z."/>
            <person name="Zauner S."/>
            <person name="Barry K."/>
            <person name="Bell C."/>
            <person name="Bharti A.K."/>
            <person name="Crow J.A."/>
            <person name="Grimwood J."/>
            <person name="Kramer R."/>
            <person name="Lindquist E."/>
            <person name="Lucas S."/>
            <person name="Salamov A."/>
            <person name="McFadden G.I."/>
            <person name="Lane C.E."/>
            <person name="Keeling P.J."/>
            <person name="Gray M.W."/>
            <person name="Grigoriev I.V."/>
            <person name="Archibald J.M."/>
        </authorList>
    </citation>
    <scope>NUCLEOTIDE SEQUENCE</scope>
    <source>
        <strain evidence="6">CCMP2712</strain>
    </source>
</reference>
<feature type="repeat" description="ANK" evidence="3">
    <location>
        <begin position="148"/>
        <end position="180"/>
    </location>
</feature>
<evidence type="ECO:0000313" key="6">
    <source>
        <dbReference type="Proteomes" id="UP000011087"/>
    </source>
</evidence>
<dbReference type="GeneID" id="17303594"/>
<evidence type="ECO:0000313" key="4">
    <source>
        <dbReference type="EMBL" id="EKX46821.1"/>
    </source>
</evidence>
<evidence type="ECO:0000256" key="2">
    <source>
        <dbReference type="ARBA" id="ARBA00023043"/>
    </source>
</evidence>
<dbReference type="PROSITE" id="PS50088">
    <property type="entry name" value="ANK_REPEAT"/>
    <property type="match status" value="3"/>
</dbReference>
<dbReference type="AlphaFoldDB" id="L1JEB8"/>
<dbReference type="OrthoDB" id="539213at2759"/>
<dbReference type="InterPro" id="IPR002110">
    <property type="entry name" value="Ankyrin_rpt"/>
</dbReference>
<dbReference type="STRING" id="905079.L1JEB8"/>
<dbReference type="Proteomes" id="UP000011087">
    <property type="component" value="Unassembled WGS sequence"/>
</dbReference>
<sequence>LAIELLEEGADPNFRNSSDDLNTPLHVAAQSGSEEMVKILLRYGASVNTLSDIHDTPLLAAASGGAIKSDQDLWEWAVNGSKGEQKIYDKQNKQIFNVVKILVDAGSDVHHKNIYGNTALHKAAANGYHCTISHLLTFGMKVNQRNEDGATPLHLAAYSGNLRSCKELVRGGADVNIPDDSGKSP</sequence>
<feature type="non-terminal residue" evidence="4">
    <location>
        <position position="1"/>
    </location>
</feature>
<dbReference type="SUPFAM" id="SSF48403">
    <property type="entry name" value="Ankyrin repeat"/>
    <property type="match status" value="1"/>
</dbReference>
<feature type="non-terminal residue" evidence="4">
    <location>
        <position position="185"/>
    </location>
</feature>
<evidence type="ECO:0000313" key="5">
    <source>
        <dbReference type="EnsemblProtists" id="EKX46821"/>
    </source>
</evidence>
<reference evidence="4 6" key="1">
    <citation type="journal article" date="2012" name="Nature">
        <title>Algal genomes reveal evolutionary mosaicism and the fate of nucleomorphs.</title>
        <authorList>
            <consortium name="DOE Joint Genome Institute"/>
            <person name="Curtis B.A."/>
            <person name="Tanifuji G."/>
            <person name="Burki F."/>
            <person name="Gruber A."/>
            <person name="Irimia M."/>
            <person name="Maruyama S."/>
            <person name="Arias M.C."/>
            <person name="Ball S.G."/>
            <person name="Gile G.H."/>
            <person name="Hirakawa Y."/>
            <person name="Hopkins J.F."/>
            <person name="Kuo A."/>
            <person name="Rensing S.A."/>
            <person name="Schmutz J."/>
            <person name="Symeonidi A."/>
            <person name="Elias M."/>
            <person name="Eveleigh R.J."/>
            <person name="Herman E.K."/>
            <person name="Klute M.J."/>
            <person name="Nakayama T."/>
            <person name="Obornik M."/>
            <person name="Reyes-Prieto A."/>
            <person name="Armbrust E.V."/>
            <person name="Aves S.J."/>
            <person name="Beiko R.G."/>
            <person name="Coutinho P."/>
            <person name="Dacks J.B."/>
            <person name="Durnford D.G."/>
            <person name="Fast N.M."/>
            <person name="Green B.R."/>
            <person name="Grisdale C.J."/>
            <person name="Hempel F."/>
            <person name="Henrissat B."/>
            <person name="Hoppner M.P."/>
            <person name="Ishida K."/>
            <person name="Kim E."/>
            <person name="Koreny L."/>
            <person name="Kroth P.G."/>
            <person name="Liu Y."/>
            <person name="Malik S.B."/>
            <person name="Maier U.G."/>
            <person name="McRose D."/>
            <person name="Mock T."/>
            <person name="Neilson J.A."/>
            <person name="Onodera N.T."/>
            <person name="Poole A.M."/>
            <person name="Pritham E.J."/>
            <person name="Richards T.A."/>
            <person name="Rocap G."/>
            <person name="Roy S.W."/>
            <person name="Sarai C."/>
            <person name="Schaack S."/>
            <person name="Shirato S."/>
            <person name="Slamovits C.H."/>
            <person name="Spencer D.F."/>
            <person name="Suzuki S."/>
            <person name="Worden A.Z."/>
            <person name="Zauner S."/>
            <person name="Barry K."/>
            <person name="Bell C."/>
            <person name="Bharti A.K."/>
            <person name="Crow J.A."/>
            <person name="Grimwood J."/>
            <person name="Kramer R."/>
            <person name="Lindquist E."/>
            <person name="Lucas S."/>
            <person name="Salamov A."/>
            <person name="McFadden G.I."/>
            <person name="Lane C.E."/>
            <person name="Keeling P.J."/>
            <person name="Gray M.W."/>
            <person name="Grigoriev I.V."/>
            <person name="Archibald J.M."/>
        </authorList>
    </citation>
    <scope>NUCLEOTIDE SEQUENCE</scope>
    <source>
        <strain evidence="4 6">CCMP2712</strain>
    </source>
</reference>
<dbReference type="EnsemblProtists" id="EKX46821">
    <property type="protein sequence ID" value="EKX46821"/>
    <property type="gene ID" value="GUITHDRAFT_41804"/>
</dbReference>
<dbReference type="eggNOG" id="KOG0504">
    <property type="taxonomic scope" value="Eukaryota"/>
</dbReference>
<keyword evidence="1" id="KW-0677">Repeat</keyword>
<feature type="repeat" description="ANK" evidence="3">
    <location>
        <begin position="20"/>
        <end position="52"/>
    </location>
</feature>
<evidence type="ECO:0000256" key="3">
    <source>
        <dbReference type="PROSITE-ProRule" id="PRU00023"/>
    </source>
</evidence>
<evidence type="ECO:0000256" key="1">
    <source>
        <dbReference type="ARBA" id="ARBA00022737"/>
    </source>
</evidence>
<dbReference type="SMART" id="SM00248">
    <property type="entry name" value="ANK"/>
    <property type="match status" value="3"/>
</dbReference>
<name>L1JEB8_GUITC</name>
<dbReference type="PANTHER" id="PTHR24171">
    <property type="entry name" value="ANKYRIN REPEAT DOMAIN-CONTAINING PROTEIN 39-RELATED"/>
    <property type="match status" value="1"/>
</dbReference>
<dbReference type="HOGENOM" id="CLU_000134_18_0_1"/>
<dbReference type="OMA" id="INCHEFL"/>
<reference evidence="5" key="3">
    <citation type="submission" date="2016-03" db="UniProtKB">
        <authorList>
            <consortium name="EnsemblProtists"/>
        </authorList>
    </citation>
    <scope>IDENTIFICATION</scope>
</reference>
<keyword evidence="6" id="KW-1185">Reference proteome</keyword>
<organism evidence="4">
    <name type="scientific">Guillardia theta (strain CCMP2712)</name>
    <name type="common">Cryptophyte</name>
    <dbReference type="NCBI Taxonomy" id="905079"/>
    <lineage>
        <taxon>Eukaryota</taxon>
        <taxon>Cryptophyceae</taxon>
        <taxon>Pyrenomonadales</taxon>
        <taxon>Geminigeraceae</taxon>
        <taxon>Guillardia</taxon>
    </lineage>
</organism>
<dbReference type="PRINTS" id="PR01415">
    <property type="entry name" value="ANKYRIN"/>
</dbReference>
<dbReference type="PROSITE" id="PS50297">
    <property type="entry name" value="ANK_REP_REGION"/>
    <property type="match status" value="3"/>
</dbReference>
<dbReference type="PaxDb" id="55529-EKX46821"/>
<protein>
    <submittedName>
        <fullName evidence="4 5">Uncharacterized protein</fullName>
    </submittedName>
</protein>
<dbReference type="RefSeq" id="XP_005833801.1">
    <property type="nucleotide sequence ID" value="XM_005833744.1"/>
</dbReference>
<dbReference type="Gene3D" id="1.25.40.20">
    <property type="entry name" value="Ankyrin repeat-containing domain"/>
    <property type="match status" value="3"/>
</dbReference>